<protein>
    <submittedName>
        <fullName evidence="1">Phage protein U</fullName>
    </submittedName>
</protein>
<accession>A0A1H5B7H9</accession>
<dbReference type="InterPro" id="IPR009734">
    <property type="entry name" value="Myoviridae_GpU"/>
</dbReference>
<name>A0A1H5B7H9_PSEAG</name>
<proteinExistence type="predicted"/>
<reference evidence="2" key="1">
    <citation type="submission" date="2016-10" db="EMBL/GenBank/DDBJ databases">
        <authorList>
            <person name="Varghese N."/>
            <person name="Submissions S."/>
        </authorList>
    </citation>
    <scope>NUCLEOTIDE SEQUENCE [LARGE SCALE GENOMIC DNA]</scope>
    <source>
        <strain evidence="2">DSM 12111</strain>
    </source>
</reference>
<sequence>MWAVLGDIEFEVKYHPGRQDERSAADYAQHALIQGKPRLEWVGDSLDELTLELTLHSMLVDPELQIRRLKEAKSAHEPLPYVLGSGDYRGIYLLTEVSVTTRKTDPQGRLVSATVSLNLLEYSGKYTKPLPRPRALVSNLAANPMARVGGAAPALVTPTQKVLGLAKTAANYLQAGVEAFNFVKTLRDNPLAMLGQAPRLLGLAGQALAPLQGLQSAAAEMLASGADLVAMGSNVIGDARQAVEMVQSLRDNPLALLDQAPQLLGRISQGLPLDGLQNSAASLLTGGSDLLKLGVDAAGDVQRAVAAFNPLSVDSVVGKVDYASSQMQLAVNRLDASSTRLASLAVNVITRRA</sequence>
<dbReference type="OrthoDB" id="9032474at2"/>
<gene>
    <name evidence="1" type="ORF">SAMN05421553_2782</name>
</gene>
<dbReference type="STRING" id="53406.SAMN05421553_2782"/>
<dbReference type="Pfam" id="PF06995">
    <property type="entry name" value="Phage_P2_GpU"/>
    <property type="match status" value="1"/>
</dbReference>
<dbReference type="AlphaFoldDB" id="A0A1H5B7H9"/>
<dbReference type="EMBL" id="FNSC01000001">
    <property type="protein sequence ID" value="SED50579.1"/>
    <property type="molecule type" value="Genomic_DNA"/>
</dbReference>
<keyword evidence="2" id="KW-1185">Reference proteome</keyword>
<dbReference type="RefSeq" id="WP_090382200.1">
    <property type="nucleotide sequence ID" value="NZ_CP156749.1"/>
</dbReference>
<organism evidence="1 2">
    <name type="scientific">Pseudomonas anguilliseptica</name>
    <dbReference type="NCBI Taxonomy" id="53406"/>
    <lineage>
        <taxon>Bacteria</taxon>
        <taxon>Pseudomonadati</taxon>
        <taxon>Pseudomonadota</taxon>
        <taxon>Gammaproteobacteria</taxon>
        <taxon>Pseudomonadales</taxon>
        <taxon>Pseudomonadaceae</taxon>
        <taxon>Pseudomonas</taxon>
    </lineage>
</organism>
<evidence type="ECO:0000313" key="2">
    <source>
        <dbReference type="Proteomes" id="UP000242849"/>
    </source>
</evidence>
<evidence type="ECO:0000313" key="1">
    <source>
        <dbReference type="EMBL" id="SED50579.1"/>
    </source>
</evidence>
<dbReference type="Proteomes" id="UP000242849">
    <property type="component" value="Unassembled WGS sequence"/>
</dbReference>